<gene>
    <name evidence="8" type="ORF">SAMN04488025_12722</name>
</gene>
<dbReference type="InterPro" id="IPR051198">
    <property type="entry name" value="BchE-like"/>
</dbReference>
<dbReference type="SUPFAM" id="SSF52242">
    <property type="entry name" value="Cobalamin (vitamin B12)-binding domain"/>
    <property type="match status" value="1"/>
</dbReference>
<dbReference type="InterPro" id="IPR034466">
    <property type="entry name" value="Methyltransferase_Class_B"/>
</dbReference>
<keyword evidence="4" id="KW-0408">Iron</keyword>
<comment type="cofactor">
    <cofactor evidence="1">
        <name>[4Fe-4S] cluster</name>
        <dbReference type="ChEBI" id="CHEBI:49883"/>
    </cofactor>
</comment>
<proteinExistence type="predicted"/>
<evidence type="ECO:0000256" key="3">
    <source>
        <dbReference type="ARBA" id="ARBA00022723"/>
    </source>
</evidence>
<evidence type="ECO:0000256" key="4">
    <source>
        <dbReference type="ARBA" id="ARBA00023004"/>
    </source>
</evidence>
<dbReference type="CDD" id="cd01335">
    <property type="entry name" value="Radical_SAM"/>
    <property type="match status" value="1"/>
</dbReference>
<dbReference type="InterPro" id="IPR025288">
    <property type="entry name" value="DUF4080"/>
</dbReference>
<dbReference type="InterPro" id="IPR023404">
    <property type="entry name" value="rSAM_horseshoe"/>
</dbReference>
<dbReference type="InterPro" id="IPR006158">
    <property type="entry name" value="Cobalamin-bd"/>
</dbReference>
<dbReference type="InterPro" id="IPR036724">
    <property type="entry name" value="Cobalamin-bd_sf"/>
</dbReference>
<dbReference type="Pfam" id="PF04055">
    <property type="entry name" value="Radical_SAM"/>
    <property type="match status" value="1"/>
</dbReference>
<dbReference type="GO" id="GO:0051539">
    <property type="term" value="F:4 iron, 4 sulfur cluster binding"/>
    <property type="evidence" value="ECO:0007669"/>
    <property type="project" value="UniProtKB-KW"/>
</dbReference>
<dbReference type="RefSeq" id="WP_092039941.1">
    <property type="nucleotide sequence ID" value="NZ_FOOK01000027.1"/>
</dbReference>
<dbReference type="EMBL" id="FOOK01000027">
    <property type="protein sequence ID" value="SFG33978.1"/>
    <property type="molecule type" value="Genomic_DNA"/>
</dbReference>
<evidence type="ECO:0000256" key="1">
    <source>
        <dbReference type="ARBA" id="ARBA00001966"/>
    </source>
</evidence>
<sequence>MKVVVATLNAKYIHTCLALRYLKSFAEPEFPVTIKEYTIKDPAMNIAMDLYREAPDVVGFSCYIWNIEETIPVLSILKKVRPDVKIVLGGPEVSYDIEHWFRRIPEADFIVYGEGEETFKELLEELAGGGNFRDVLGLARRGGDGGVIINPPRPKLDLHRIPTPYRFPEDRPHLSKRIVYMETSRGCPFRCQFCLSSIESGVRYFDIDRIKEDILYLIQNGAKTIKFVDRTFNIHRTFALELFRFLIDNHGGCVFQFEITADILRPEIVRFLNENAPPGIFRFEIGVQSTNPLTNELIQRRQNFEKLARTVRALREGGKIIQHLDLIAGLPEEDYTSFKKTFNDVFALEPEELQLGFLKLLRGTGLRREAEKHGYVYIDRAPYEVLSSKVLSFDDMIRIKRAEDILEKYWNSHHLDETVKFLTRNEFETPFDFFQSFGDYWEKRGWMRIGHQLEDLFLRLRQFLRDRGTPNLPVIEGFMKYDYLTHFKHRPRSVWWEGMDKGERQALLRRLAAEPEAVSADFAALRLTEQKLVKHCRLEVLPFDLAHYRATGVIRREPCCLIVHYDSEKGKGKAFTAPLARLGLAGSSTAT</sequence>
<dbReference type="OrthoDB" id="9801424at2"/>
<dbReference type="GO" id="GO:0031419">
    <property type="term" value="F:cobalamin binding"/>
    <property type="evidence" value="ECO:0007669"/>
    <property type="project" value="InterPro"/>
</dbReference>
<evidence type="ECO:0000256" key="5">
    <source>
        <dbReference type="ARBA" id="ARBA00023014"/>
    </source>
</evidence>
<dbReference type="PANTHER" id="PTHR43409:SF16">
    <property type="entry name" value="SLR0320 PROTEIN"/>
    <property type="match status" value="1"/>
</dbReference>
<dbReference type="PROSITE" id="PS51332">
    <property type="entry name" value="B12_BINDING"/>
    <property type="match status" value="1"/>
</dbReference>
<name>A0A1I2R097_9BACL</name>
<evidence type="ECO:0000313" key="8">
    <source>
        <dbReference type="EMBL" id="SFG33978.1"/>
    </source>
</evidence>
<evidence type="ECO:0000313" key="9">
    <source>
        <dbReference type="Proteomes" id="UP000198661"/>
    </source>
</evidence>
<dbReference type="InterPro" id="IPR058240">
    <property type="entry name" value="rSAM_sf"/>
</dbReference>
<evidence type="ECO:0000259" key="7">
    <source>
        <dbReference type="PROSITE" id="PS51918"/>
    </source>
</evidence>
<organism evidence="8 9">
    <name type="scientific">Planifilum fulgidum</name>
    <dbReference type="NCBI Taxonomy" id="201973"/>
    <lineage>
        <taxon>Bacteria</taxon>
        <taxon>Bacillati</taxon>
        <taxon>Bacillota</taxon>
        <taxon>Bacilli</taxon>
        <taxon>Bacillales</taxon>
        <taxon>Thermoactinomycetaceae</taxon>
        <taxon>Planifilum</taxon>
    </lineage>
</organism>
<evidence type="ECO:0000256" key="2">
    <source>
        <dbReference type="ARBA" id="ARBA00022691"/>
    </source>
</evidence>
<dbReference type="Gene3D" id="3.40.50.280">
    <property type="entry name" value="Cobalamin-binding domain"/>
    <property type="match status" value="1"/>
</dbReference>
<dbReference type="SFLD" id="SFLDG01123">
    <property type="entry name" value="methyltransferase_(Class_B)"/>
    <property type="match status" value="1"/>
</dbReference>
<dbReference type="STRING" id="201973.SAMN04488025_12722"/>
<keyword evidence="3" id="KW-0479">Metal-binding</keyword>
<keyword evidence="2" id="KW-0949">S-adenosyl-L-methionine</keyword>
<feature type="domain" description="Radical SAM core" evidence="7">
    <location>
        <begin position="173"/>
        <end position="406"/>
    </location>
</feature>
<dbReference type="CDD" id="cd02068">
    <property type="entry name" value="radical_SAM_B12_BD"/>
    <property type="match status" value="1"/>
</dbReference>
<dbReference type="Gene3D" id="3.80.30.20">
    <property type="entry name" value="tm_1862 like domain"/>
    <property type="match status" value="1"/>
</dbReference>
<protein>
    <submittedName>
        <fullName evidence="8">Anaerobic magnesium-protoporphyrin IX monomethyl ester cyclase</fullName>
    </submittedName>
</protein>
<dbReference type="GO" id="GO:0005829">
    <property type="term" value="C:cytosol"/>
    <property type="evidence" value="ECO:0007669"/>
    <property type="project" value="TreeGrafter"/>
</dbReference>
<dbReference type="GO" id="GO:0003824">
    <property type="term" value="F:catalytic activity"/>
    <property type="evidence" value="ECO:0007669"/>
    <property type="project" value="InterPro"/>
</dbReference>
<dbReference type="InterPro" id="IPR007197">
    <property type="entry name" value="rSAM"/>
</dbReference>
<dbReference type="SUPFAM" id="SSF102114">
    <property type="entry name" value="Radical SAM enzymes"/>
    <property type="match status" value="1"/>
</dbReference>
<dbReference type="GO" id="GO:0046872">
    <property type="term" value="F:metal ion binding"/>
    <property type="evidence" value="ECO:0007669"/>
    <property type="project" value="UniProtKB-KW"/>
</dbReference>
<dbReference type="SMART" id="SM00729">
    <property type="entry name" value="Elp3"/>
    <property type="match status" value="1"/>
</dbReference>
<dbReference type="Pfam" id="PF02310">
    <property type="entry name" value="B12-binding"/>
    <property type="match status" value="1"/>
</dbReference>
<dbReference type="PANTHER" id="PTHR43409">
    <property type="entry name" value="ANAEROBIC MAGNESIUM-PROTOPORPHYRIN IX MONOMETHYL ESTER CYCLASE-RELATED"/>
    <property type="match status" value="1"/>
</dbReference>
<accession>A0A1I2R097</accession>
<dbReference type="PROSITE" id="PS51918">
    <property type="entry name" value="RADICAL_SAM"/>
    <property type="match status" value="1"/>
</dbReference>
<keyword evidence="5" id="KW-0411">Iron-sulfur</keyword>
<dbReference type="SFLD" id="SFLDG01082">
    <property type="entry name" value="B12-binding_domain_containing"/>
    <property type="match status" value="1"/>
</dbReference>
<keyword evidence="9" id="KW-1185">Reference proteome</keyword>
<dbReference type="Pfam" id="PF13311">
    <property type="entry name" value="DUF4080"/>
    <property type="match status" value="1"/>
</dbReference>
<dbReference type="SFLD" id="SFLDS00029">
    <property type="entry name" value="Radical_SAM"/>
    <property type="match status" value="1"/>
</dbReference>
<dbReference type="AlphaFoldDB" id="A0A1I2R097"/>
<dbReference type="InterPro" id="IPR006638">
    <property type="entry name" value="Elp3/MiaA/NifB-like_rSAM"/>
</dbReference>
<evidence type="ECO:0000259" key="6">
    <source>
        <dbReference type="PROSITE" id="PS51332"/>
    </source>
</evidence>
<feature type="domain" description="B12-binding" evidence="6">
    <location>
        <begin position="1"/>
        <end position="133"/>
    </location>
</feature>
<reference evidence="8 9" key="1">
    <citation type="submission" date="2016-10" db="EMBL/GenBank/DDBJ databases">
        <authorList>
            <person name="de Groot N.N."/>
        </authorList>
    </citation>
    <scope>NUCLEOTIDE SEQUENCE [LARGE SCALE GENOMIC DNA]</scope>
    <source>
        <strain evidence="8 9">DSM 44945</strain>
    </source>
</reference>
<dbReference type="Proteomes" id="UP000198661">
    <property type="component" value="Unassembled WGS sequence"/>
</dbReference>